<dbReference type="Proteomes" id="UP000095287">
    <property type="component" value="Unplaced"/>
</dbReference>
<sequence>MPLEKKTPVALQRYLSDVKLQLESDVINTVCYQLTFLRSLFDSSHFRPIPFTRYRVSGVVQLIMVSSFNSNQFHS</sequence>
<evidence type="ECO:0000313" key="2">
    <source>
        <dbReference type="WBParaSite" id="L893_g17575.t1"/>
    </source>
</evidence>
<keyword evidence="1" id="KW-1185">Reference proteome</keyword>
<protein>
    <submittedName>
        <fullName evidence="2">Uncharacterized protein</fullName>
    </submittedName>
</protein>
<organism evidence="1 2">
    <name type="scientific">Steinernema glaseri</name>
    <dbReference type="NCBI Taxonomy" id="37863"/>
    <lineage>
        <taxon>Eukaryota</taxon>
        <taxon>Metazoa</taxon>
        <taxon>Ecdysozoa</taxon>
        <taxon>Nematoda</taxon>
        <taxon>Chromadorea</taxon>
        <taxon>Rhabditida</taxon>
        <taxon>Tylenchina</taxon>
        <taxon>Panagrolaimomorpha</taxon>
        <taxon>Strongyloidoidea</taxon>
        <taxon>Steinernematidae</taxon>
        <taxon>Steinernema</taxon>
    </lineage>
</organism>
<dbReference type="WBParaSite" id="L893_g17575.t1">
    <property type="protein sequence ID" value="L893_g17575.t1"/>
    <property type="gene ID" value="L893_g17575"/>
</dbReference>
<reference evidence="2" key="1">
    <citation type="submission" date="2016-11" db="UniProtKB">
        <authorList>
            <consortium name="WormBaseParasite"/>
        </authorList>
    </citation>
    <scope>IDENTIFICATION</scope>
</reference>
<proteinExistence type="predicted"/>
<accession>A0A1I7YLI7</accession>
<name>A0A1I7YLI7_9BILA</name>
<evidence type="ECO:0000313" key="1">
    <source>
        <dbReference type="Proteomes" id="UP000095287"/>
    </source>
</evidence>
<dbReference type="AlphaFoldDB" id="A0A1I7YLI7"/>